<evidence type="ECO:0000256" key="13">
    <source>
        <dbReference type="SAM" id="Phobius"/>
    </source>
</evidence>
<keyword evidence="5 13" id="KW-0812">Transmembrane</keyword>
<proteinExistence type="inferred from homology"/>
<evidence type="ECO:0000256" key="10">
    <source>
        <dbReference type="ARBA" id="ARBA00023136"/>
    </source>
</evidence>
<evidence type="ECO:0000256" key="3">
    <source>
        <dbReference type="ARBA" id="ARBA00022448"/>
    </source>
</evidence>
<gene>
    <name evidence="14" type="ORF">JHK62_07375</name>
</gene>
<keyword evidence="10 13" id="KW-0472">Membrane</keyword>
<dbReference type="PANTHER" id="PTHR31462">
    <property type="entry name" value="ENDOSOMAL/LYSOSOMAL POTASSIUM CHANNEL TMEM175"/>
    <property type="match status" value="1"/>
</dbReference>
<dbReference type="RefSeq" id="WP_199576126.1">
    <property type="nucleotide sequence ID" value="NZ_JAENBO010000007.1"/>
</dbReference>
<feature type="transmembrane region" description="Helical" evidence="13">
    <location>
        <begin position="7"/>
        <end position="25"/>
    </location>
</feature>
<evidence type="ECO:0000256" key="8">
    <source>
        <dbReference type="ARBA" id="ARBA00022989"/>
    </source>
</evidence>
<keyword evidence="8 13" id="KW-1133">Transmembrane helix</keyword>
<comment type="similarity">
    <text evidence="2">Belongs to the TMEM175 family.</text>
</comment>
<name>A0ABS0ZKD2_9STRE</name>
<evidence type="ECO:0000256" key="1">
    <source>
        <dbReference type="ARBA" id="ARBA00004141"/>
    </source>
</evidence>
<feature type="transmembrane region" description="Helical" evidence="13">
    <location>
        <begin position="152"/>
        <end position="180"/>
    </location>
</feature>
<dbReference type="Pfam" id="PF06736">
    <property type="entry name" value="TMEM175"/>
    <property type="match status" value="1"/>
</dbReference>
<feature type="transmembrane region" description="Helical" evidence="13">
    <location>
        <begin position="70"/>
        <end position="90"/>
    </location>
</feature>
<keyword evidence="6" id="KW-0631">Potassium channel</keyword>
<evidence type="ECO:0000256" key="7">
    <source>
        <dbReference type="ARBA" id="ARBA00022958"/>
    </source>
</evidence>
<reference evidence="14 15" key="1">
    <citation type="journal article" date="2021" name="Int. J. Syst. Evol. Microbiol.">
        <title>Streptococcus vicugnae sp. nov., isolated from faeces of alpacas (Vicugna pacos) and cattle (Bos taurus), Streptococcus zalophi sp. nov., and Streptococcus pacificus sp. nov., isolated from respiratory tract of California sea lions (Zalophus californianus).</title>
        <authorList>
            <person name="Volokhov D.V."/>
            <person name="Zagorodnyaya T.A."/>
            <person name="Shen Z."/>
            <person name="Blom J."/>
            <person name="Furtak V.A."/>
            <person name="Eisenberg T."/>
            <person name="Fan P."/>
            <person name="Jeong K.C."/>
            <person name="Gao Y."/>
            <person name="Zhang S."/>
            <person name="Amselle M."/>
        </authorList>
    </citation>
    <scope>NUCLEOTIDE SEQUENCE [LARGE SCALE GENOMIC DNA]</scope>
    <source>
        <strain evidence="14 15">CSL7591</strain>
    </source>
</reference>
<dbReference type="Proteomes" id="UP000653045">
    <property type="component" value="Unassembled WGS sequence"/>
</dbReference>
<keyword evidence="9" id="KW-0406">Ion transport</keyword>
<keyword evidence="7" id="KW-0630">Potassium</keyword>
<evidence type="ECO:0000256" key="5">
    <source>
        <dbReference type="ARBA" id="ARBA00022692"/>
    </source>
</evidence>
<comment type="subcellular location">
    <subcellularLocation>
        <location evidence="1">Membrane</location>
        <topology evidence="1">Multi-pass membrane protein</topology>
    </subcellularLocation>
</comment>
<protein>
    <submittedName>
        <fullName evidence="14">DUF1211 domain-containing protein</fullName>
    </submittedName>
</protein>
<evidence type="ECO:0000256" key="12">
    <source>
        <dbReference type="ARBA" id="ARBA00034430"/>
    </source>
</evidence>
<organism evidence="14 15">
    <name type="scientific">Streptococcus pacificus</name>
    <dbReference type="NCBI Taxonomy" id="2740577"/>
    <lineage>
        <taxon>Bacteria</taxon>
        <taxon>Bacillati</taxon>
        <taxon>Bacillota</taxon>
        <taxon>Bacilli</taxon>
        <taxon>Lactobacillales</taxon>
        <taxon>Streptococcaceae</taxon>
        <taxon>Streptococcus</taxon>
    </lineage>
</organism>
<sequence length="192" mass="21653">MTSSRLEAFSDGILAIVITVMVIGLKGPETDSLRSLLATVPGLLAYILSFIYVAIYWNNHHNLMISITKVNGSILWSNNLWLFCVSLIPWSTDWVSRFYTSTLPVMVYGVILFFTAISYFILQNQIIKYSDHSKIIKRIIGKDLKGKTSTAIYILSILISPFSVFLAEIGYITVAAIWFIPDNRFEKALGDK</sequence>
<comment type="catalytic activity">
    <reaction evidence="12">
        <text>K(+)(in) = K(+)(out)</text>
        <dbReference type="Rhea" id="RHEA:29463"/>
        <dbReference type="ChEBI" id="CHEBI:29103"/>
    </reaction>
</comment>
<evidence type="ECO:0000256" key="6">
    <source>
        <dbReference type="ARBA" id="ARBA00022826"/>
    </source>
</evidence>
<evidence type="ECO:0000256" key="9">
    <source>
        <dbReference type="ARBA" id="ARBA00023065"/>
    </source>
</evidence>
<evidence type="ECO:0000256" key="4">
    <source>
        <dbReference type="ARBA" id="ARBA00022538"/>
    </source>
</evidence>
<evidence type="ECO:0000256" key="2">
    <source>
        <dbReference type="ARBA" id="ARBA00006920"/>
    </source>
</evidence>
<comment type="caution">
    <text evidence="14">The sequence shown here is derived from an EMBL/GenBank/DDBJ whole genome shotgun (WGS) entry which is preliminary data.</text>
</comment>
<dbReference type="PANTHER" id="PTHR31462:SF5">
    <property type="entry name" value="ENDOSOMAL_LYSOSOMAL PROTON CHANNEL TMEM175"/>
    <property type="match status" value="1"/>
</dbReference>
<keyword evidence="4" id="KW-0633">Potassium transport</keyword>
<evidence type="ECO:0000313" key="14">
    <source>
        <dbReference type="EMBL" id="MBJ8326486.1"/>
    </source>
</evidence>
<evidence type="ECO:0000313" key="15">
    <source>
        <dbReference type="Proteomes" id="UP000653045"/>
    </source>
</evidence>
<evidence type="ECO:0000256" key="11">
    <source>
        <dbReference type="ARBA" id="ARBA00023303"/>
    </source>
</evidence>
<dbReference type="InterPro" id="IPR010617">
    <property type="entry name" value="TMEM175-like"/>
</dbReference>
<dbReference type="EMBL" id="JAENBO010000007">
    <property type="protein sequence ID" value="MBJ8326486.1"/>
    <property type="molecule type" value="Genomic_DNA"/>
</dbReference>
<keyword evidence="11" id="KW-0407">Ion channel</keyword>
<keyword evidence="3" id="KW-0813">Transport</keyword>
<accession>A0ABS0ZKD2</accession>
<keyword evidence="15" id="KW-1185">Reference proteome</keyword>
<feature type="transmembrane region" description="Helical" evidence="13">
    <location>
        <begin position="102"/>
        <end position="122"/>
    </location>
</feature>
<feature type="transmembrane region" description="Helical" evidence="13">
    <location>
        <begin position="37"/>
        <end position="58"/>
    </location>
</feature>